<dbReference type="EMBL" id="CM009290">
    <property type="protein sequence ID" value="KAI9402581.1"/>
    <property type="molecule type" value="Genomic_DNA"/>
</dbReference>
<accession>A0ACC0TMK0</accession>
<evidence type="ECO:0000313" key="1">
    <source>
        <dbReference type="EMBL" id="KAI9402581.1"/>
    </source>
</evidence>
<keyword evidence="2" id="KW-1185">Reference proteome</keyword>
<sequence>MYLPVSFNQAIGATTPFFSANFAFLITCKEESVEVSCALLPVVFGIVLASNSEHLFHLFGFLVCAGSTAGRALKSVVQGILLTSEAEKLHSRRELPKPANHVFLPSLQLQN</sequence>
<proteinExistence type="predicted"/>
<gene>
    <name evidence="1" type="ORF">POPTR_001G289900v4</name>
</gene>
<evidence type="ECO:0000313" key="2">
    <source>
        <dbReference type="Proteomes" id="UP000006729"/>
    </source>
</evidence>
<organism evidence="1 2">
    <name type="scientific">Populus trichocarpa</name>
    <name type="common">Western balsam poplar</name>
    <name type="synonym">Populus balsamifera subsp. trichocarpa</name>
    <dbReference type="NCBI Taxonomy" id="3694"/>
    <lineage>
        <taxon>Eukaryota</taxon>
        <taxon>Viridiplantae</taxon>
        <taxon>Streptophyta</taxon>
        <taxon>Embryophyta</taxon>
        <taxon>Tracheophyta</taxon>
        <taxon>Spermatophyta</taxon>
        <taxon>Magnoliopsida</taxon>
        <taxon>eudicotyledons</taxon>
        <taxon>Gunneridae</taxon>
        <taxon>Pentapetalae</taxon>
        <taxon>rosids</taxon>
        <taxon>fabids</taxon>
        <taxon>Malpighiales</taxon>
        <taxon>Salicaceae</taxon>
        <taxon>Saliceae</taxon>
        <taxon>Populus</taxon>
    </lineage>
</organism>
<protein>
    <submittedName>
        <fullName evidence="1">Uncharacterized protein</fullName>
    </submittedName>
</protein>
<comment type="caution">
    <text evidence="1">The sequence shown here is derived from an EMBL/GenBank/DDBJ whole genome shotgun (WGS) entry which is preliminary data.</text>
</comment>
<reference evidence="1 2" key="1">
    <citation type="journal article" date="2006" name="Science">
        <title>The genome of black cottonwood, Populus trichocarpa (Torr. &amp; Gray).</title>
        <authorList>
            <person name="Tuskan G.A."/>
            <person name="Difazio S."/>
            <person name="Jansson S."/>
            <person name="Bohlmann J."/>
            <person name="Grigoriev I."/>
            <person name="Hellsten U."/>
            <person name="Putnam N."/>
            <person name="Ralph S."/>
            <person name="Rombauts S."/>
            <person name="Salamov A."/>
            <person name="Schein J."/>
            <person name="Sterck L."/>
            <person name="Aerts A."/>
            <person name="Bhalerao R.R."/>
            <person name="Bhalerao R.P."/>
            <person name="Blaudez D."/>
            <person name="Boerjan W."/>
            <person name="Brun A."/>
            <person name="Brunner A."/>
            <person name="Busov V."/>
            <person name="Campbell M."/>
            <person name="Carlson J."/>
            <person name="Chalot M."/>
            <person name="Chapman J."/>
            <person name="Chen G.L."/>
            <person name="Cooper D."/>
            <person name="Coutinho P.M."/>
            <person name="Couturier J."/>
            <person name="Covert S."/>
            <person name="Cronk Q."/>
            <person name="Cunningham R."/>
            <person name="Davis J."/>
            <person name="Degroeve S."/>
            <person name="Dejardin A."/>
            <person name="Depamphilis C."/>
            <person name="Detter J."/>
            <person name="Dirks B."/>
            <person name="Dubchak I."/>
            <person name="Duplessis S."/>
            <person name="Ehlting J."/>
            <person name="Ellis B."/>
            <person name="Gendler K."/>
            <person name="Goodstein D."/>
            <person name="Gribskov M."/>
            <person name="Grimwood J."/>
            <person name="Groover A."/>
            <person name="Gunter L."/>
            <person name="Hamberger B."/>
            <person name="Heinze B."/>
            <person name="Helariutta Y."/>
            <person name="Henrissat B."/>
            <person name="Holligan D."/>
            <person name="Holt R."/>
            <person name="Huang W."/>
            <person name="Islam-Faridi N."/>
            <person name="Jones S."/>
            <person name="Jones-Rhoades M."/>
            <person name="Jorgensen R."/>
            <person name="Joshi C."/>
            <person name="Kangasjarvi J."/>
            <person name="Karlsson J."/>
            <person name="Kelleher C."/>
            <person name="Kirkpatrick R."/>
            <person name="Kirst M."/>
            <person name="Kohler A."/>
            <person name="Kalluri U."/>
            <person name="Larimer F."/>
            <person name="Leebens-Mack J."/>
            <person name="Leple J.C."/>
            <person name="Locascio P."/>
            <person name="Lou Y."/>
            <person name="Lucas S."/>
            <person name="Martin F."/>
            <person name="Montanini B."/>
            <person name="Napoli C."/>
            <person name="Nelson D.R."/>
            <person name="Nelson C."/>
            <person name="Nieminen K."/>
            <person name="Nilsson O."/>
            <person name="Pereda V."/>
            <person name="Peter G."/>
            <person name="Philippe R."/>
            <person name="Pilate G."/>
            <person name="Poliakov A."/>
            <person name="Razumovskaya J."/>
            <person name="Richardson P."/>
            <person name="Rinaldi C."/>
            <person name="Ritland K."/>
            <person name="Rouze P."/>
            <person name="Ryaboy D."/>
            <person name="Schmutz J."/>
            <person name="Schrader J."/>
            <person name="Segerman B."/>
            <person name="Shin H."/>
            <person name="Siddiqui A."/>
            <person name="Sterky F."/>
            <person name="Terry A."/>
            <person name="Tsai C.J."/>
            <person name="Uberbacher E."/>
            <person name="Unneberg P."/>
            <person name="Vahala J."/>
            <person name="Wall K."/>
            <person name="Wessler S."/>
            <person name="Yang G."/>
            <person name="Yin T."/>
            <person name="Douglas C."/>
            <person name="Marra M."/>
            <person name="Sandberg G."/>
            <person name="Van de Peer Y."/>
            <person name="Rokhsar D."/>
        </authorList>
    </citation>
    <scope>NUCLEOTIDE SEQUENCE [LARGE SCALE GENOMIC DNA]</scope>
    <source>
        <strain evidence="2">cv. Nisqually</strain>
    </source>
</reference>
<name>A0ACC0TMK0_POPTR</name>
<dbReference type="Proteomes" id="UP000006729">
    <property type="component" value="Chromosome 1"/>
</dbReference>